<evidence type="ECO:0000313" key="4">
    <source>
        <dbReference type="Proteomes" id="UP001212841"/>
    </source>
</evidence>
<feature type="compositionally biased region" description="Low complexity" evidence="2">
    <location>
        <begin position="32"/>
        <end position="47"/>
    </location>
</feature>
<dbReference type="PANTHER" id="PTHR31841:SF1">
    <property type="entry name" value="PROTEIN FAM72A-RELATED"/>
    <property type="match status" value="1"/>
</dbReference>
<dbReference type="EMBL" id="JADGJD010000817">
    <property type="protein sequence ID" value="KAJ3048288.1"/>
    <property type="molecule type" value="Genomic_DNA"/>
</dbReference>
<dbReference type="Pfam" id="PF14976">
    <property type="entry name" value="YPEH2ZP"/>
    <property type="match status" value="1"/>
</dbReference>
<comment type="caution">
    <text evidence="3">The sequence shown here is derived from an EMBL/GenBank/DDBJ whole genome shotgun (WGS) entry which is preliminary data.</text>
</comment>
<dbReference type="InterPro" id="IPR026768">
    <property type="entry name" value="YPEH2ZP"/>
</dbReference>
<feature type="non-terminal residue" evidence="3">
    <location>
        <position position="1"/>
    </location>
</feature>
<evidence type="ECO:0000256" key="1">
    <source>
        <dbReference type="ARBA" id="ARBA00006888"/>
    </source>
</evidence>
<protein>
    <submittedName>
        <fullName evidence="3">Protein fam72a</fullName>
    </submittedName>
</protein>
<gene>
    <name evidence="3" type="primary">FAM72A_2</name>
    <name evidence="3" type="ORF">HK097_010700</name>
</gene>
<name>A0AAD5X3K4_9FUNG</name>
<evidence type="ECO:0000256" key="2">
    <source>
        <dbReference type="SAM" id="MobiDB-lite"/>
    </source>
</evidence>
<sequence>RGDDTIIAPSSSRRRLLGSRSSGGTASGNGGSQSPYAPSGSGGSSASVHPSFRSKSVCKLECRYCEQSICGRGMKAILLADTRVELYSTDTVPSGRVQLVGDDYMTRNCQCRIRDVACLICGNVVGYHVTQPCEVCMGACNNGHFWMFHDDAVAAIERMDSSGQSVLVWAHLPFADRDAECFDRADFICR</sequence>
<feature type="region of interest" description="Disordered" evidence="2">
    <location>
        <begin position="1"/>
        <end position="48"/>
    </location>
</feature>
<organism evidence="3 4">
    <name type="scientific">Rhizophlyctis rosea</name>
    <dbReference type="NCBI Taxonomy" id="64517"/>
    <lineage>
        <taxon>Eukaryota</taxon>
        <taxon>Fungi</taxon>
        <taxon>Fungi incertae sedis</taxon>
        <taxon>Chytridiomycota</taxon>
        <taxon>Chytridiomycota incertae sedis</taxon>
        <taxon>Chytridiomycetes</taxon>
        <taxon>Rhizophlyctidales</taxon>
        <taxon>Rhizophlyctidaceae</taxon>
        <taxon>Rhizophlyctis</taxon>
    </lineage>
</organism>
<keyword evidence="4" id="KW-1185">Reference proteome</keyword>
<dbReference type="Proteomes" id="UP001212841">
    <property type="component" value="Unassembled WGS sequence"/>
</dbReference>
<proteinExistence type="inferred from homology"/>
<comment type="similarity">
    <text evidence="1">Belongs to the FAM72 family.</text>
</comment>
<evidence type="ECO:0000313" key="3">
    <source>
        <dbReference type="EMBL" id="KAJ3048288.1"/>
    </source>
</evidence>
<dbReference type="PANTHER" id="PTHR31841">
    <property type="entry name" value="PROTEIN FAM72A-RELATED"/>
    <property type="match status" value="1"/>
</dbReference>
<dbReference type="GO" id="GO:0005829">
    <property type="term" value="C:cytosol"/>
    <property type="evidence" value="ECO:0007669"/>
    <property type="project" value="UniProtKB-ARBA"/>
</dbReference>
<reference evidence="3" key="1">
    <citation type="submission" date="2020-05" db="EMBL/GenBank/DDBJ databases">
        <title>Phylogenomic resolution of chytrid fungi.</title>
        <authorList>
            <person name="Stajich J.E."/>
            <person name="Amses K."/>
            <person name="Simmons R."/>
            <person name="Seto K."/>
            <person name="Myers J."/>
            <person name="Bonds A."/>
            <person name="Quandt C.A."/>
            <person name="Barry K."/>
            <person name="Liu P."/>
            <person name="Grigoriev I."/>
            <person name="Longcore J.E."/>
            <person name="James T.Y."/>
        </authorList>
    </citation>
    <scope>NUCLEOTIDE SEQUENCE</scope>
    <source>
        <strain evidence="3">JEL0318</strain>
    </source>
</reference>
<dbReference type="AlphaFoldDB" id="A0AAD5X3K4"/>
<accession>A0AAD5X3K4</accession>